<keyword evidence="1" id="KW-0812">Transmembrane</keyword>
<dbReference type="PANTHER" id="PTHR23028:SF53">
    <property type="entry name" value="ACYL_TRANSF_3 DOMAIN-CONTAINING PROTEIN"/>
    <property type="match status" value="1"/>
</dbReference>
<gene>
    <name evidence="3" type="ORF">D8780_09760</name>
</gene>
<organism evidence="3 4">
    <name type="scientific">Notoacmeibacter ruber</name>
    <dbReference type="NCBI Taxonomy" id="2670375"/>
    <lineage>
        <taxon>Bacteria</taxon>
        <taxon>Pseudomonadati</taxon>
        <taxon>Pseudomonadota</taxon>
        <taxon>Alphaproteobacteria</taxon>
        <taxon>Hyphomicrobiales</taxon>
        <taxon>Notoacmeibacteraceae</taxon>
        <taxon>Notoacmeibacter</taxon>
    </lineage>
</organism>
<protein>
    <submittedName>
        <fullName evidence="3">Acyltransferase</fullName>
    </submittedName>
</protein>
<evidence type="ECO:0000259" key="2">
    <source>
        <dbReference type="Pfam" id="PF01757"/>
    </source>
</evidence>
<reference evidence="3 4" key="1">
    <citation type="submission" date="2018-10" db="EMBL/GenBank/DDBJ databases">
        <title>Notoacmeibacter sp. M2BS9Y-3-1, whole genome shotgun sequence.</title>
        <authorList>
            <person name="Tuo L."/>
        </authorList>
    </citation>
    <scope>NUCLEOTIDE SEQUENCE [LARGE SCALE GENOMIC DNA]</scope>
    <source>
        <strain evidence="3 4">M2BS9Y-3-1</strain>
    </source>
</reference>
<keyword evidence="3" id="KW-0808">Transferase</keyword>
<dbReference type="GO" id="GO:0016747">
    <property type="term" value="F:acyltransferase activity, transferring groups other than amino-acyl groups"/>
    <property type="evidence" value="ECO:0007669"/>
    <property type="project" value="InterPro"/>
</dbReference>
<sequence length="168" mass="19001">MKIAYRADIDGLRSVAVISVLLFHAEIASFAGGFVGVDIFFVISGYLITSILLKELSATGRIDFVNFWARRVRRLLPIAIVVILATLLAYHILFSIPHFYYAVRDAVWAVAYLINWNKIQSAVQYFDEGGGQGPFIYYWSLAVEEQFYLLVTVLFLPLILIFRGRQGG</sequence>
<evidence type="ECO:0000256" key="1">
    <source>
        <dbReference type="SAM" id="Phobius"/>
    </source>
</evidence>
<feature type="domain" description="Acyltransferase 3" evidence="2">
    <location>
        <begin position="7"/>
        <end position="155"/>
    </location>
</feature>
<comment type="caution">
    <text evidence="3">The sequence shown here is derived from an EMBL/GenBank/DDBJ whole genome shotgun (WGS) entry which is preliminary data.</text>
</comment>
<keyword evidence="3" id="KW-0012">Acyltransferase</keyword>
<dbReference type="PANTHER" id="PTHR23028">
    <property type="entry name" value="ACETYLTRANSFERASE"/>
    <property type="match status" value="1"/>
</dbReference>
<proteinExistence type="predicted"/>
<feature type="transmembrane region" description="Helical" evidence="1">
    <location>
        <begin position="37"/>
        <end position="54"/>
    </location>
</feature>
<keyword evidence="1" id="KW-1133">Transmembrane helix</keyword>
<feature type="transmembrane region" description="Helical" evidence="1">
    <location>
        <begin position="147"/>
        <end position="164"/>
    </location>
</feature>
<dbReference type="EMBL" id="RCWN01000001">
    <property type="protein sequence ID" value="RLQ88449.1"/>
    <property type="molecule type" value="Genomic_DNA"/>
</dbReference>
<dbReference type="GO" id="GO:0009103">
    <property type="term" value="P:lipopolysaccharide biosynthetic process"/>
    <property type="evidence" value="ECO:0007669"/>
    <property type="project" value="TreeGrafter"/>
</dbReference>
<dbReference type="InterPro" id="IPR002656">
    <property type="entry name" value="Acyl_transf_3_dom"/>
</dbReference>
<keyword evidence="4" id="KW-1185">Reference proteome</keyword>
<feature type="transmembrane region" description="Helical" evidence="1">
    <location>
        <begin position="75"/>
        <end position="94"/>
    </location>
</feature>
<evidence type="ECO:0000313" key="3">
    <source>
        <dbReference type="EMBL" id="RLQ88449.1"/>
    </source>
</evidence>
<accession>A0A3L7JDQ5</accession>
<evidence type="ECO:0000313" key="4">
    <source>
        <dbReference type="Proteomes" id="UP000281094"/>
    </source>
</evidence>
<keyword evidence="1" id="KW-0472">Membrane</keyword>
<dbReference type="AlphaFoldDB" id="A0A3L7JDQ5"/>
<name>A0A3L7JDQ5_9HYPH</name>
<dbReference type="Pfam" id="PF01757">
    <property type="entry name" value="Acyl_transf_3"/>
    <property type="match status" value="1"/>
</dbReference>
<dbReference type="GO" id="GO:0016020">
    <property type="term" value="C:membrane"/>
    <property type="evidence" value="ECO:0007669"/>
    <property type="project" value="TreeGrafter"/>
</dbReference>
<dbReference type="RefSeq" id="WP_121645417.1">
    <property type="nucleotide sequence ID" value="NZ_RCWN01000001.1"/>
</dbReference>
<dbReference type="Proteomes" id="UP000281094">
    <property type="component" value="Unassembled WGS sequence"/>
</dbReference>
<dbReference type="InterPro" id="IPR050879">
    <property type="entry name" value="Acyltransferase_3"/>
</dbReference>